<protein>
    <recommendedName>
        <fullName evidence="3">Lipoprotein</fullName>
    </recommendedName>
</protein>
<dbReference type="Proteomes" id="UP000524404">
    <property type="component" value="Unassembled WGS sequence"/>
</dbReference>
<gene>
    <name evidence="1" type="ORF">HNP25_002482</name>
</gene>
<evidence type="ECO:0000313" key="2">
    <source>
        <dbReference type="Proteomes" id="UP000524404"/>
    </source>
</evidence>
<organism evidence="1 2">
    <name type="scientific">Arcicella rosea</name>
    <dbReference type="NCBI Taxonomy" id="502909"/>
    <lineage>
        <taxon>Bacteria</taxon>
        <taxon>Pseudomonadati</taxon>
        <taxon>Bacteroidota</taxon>
        <taxon>Cytophagia</taxon>
        <taxon>Cytophagales</taxon>
        <taxon>Flectobacillaceae</taxon>
        <taxon>Arcicella</taxon>
    </lineage>
</organism>
<name>A0A841ES19_9BACT</name>
<evidence type="ECO:0008006" key="3">
    <source>
        <dbReference type="Google" id="ProtNLM"/>
    </source>
</evidence>
<evidence type="ECO:0000313" key="1">
    <source>
        <dbReference type="EMBL" id="MBB6003823.1"/>
    </source>
</evidence>
<dbReference type="RefSeq" id="WP_184134470.1">
    <property type="nucleotide sequence ID" value="NZ_JACHKT010000017.1"/>
</dbReference>
<accession>A0A841ES19</accession>
<reference evidence="1 2" key="1">
    <citation type="submission" date="2020-08" db="EMBL/GenBank/DDBJ databases">
        <title>Functional genomics of gut bacteria from endangered species of beetles.</title>
        <authorList>
            <person name="Carlos-Shanley C."/>
        </authorList>
    </citation>
    <scope>NUCLEOTIDE SEQUENCE [LARGE SCALE GENOMIC DNA]</scope>
    <source>
        <strain evidence="1 2">S00070</strain>
    </source>
</reference>
<dbReference type="AlphaFoldDB" id="A0A841ES19"/>
<dbReference type="PROSITE" id="PS51257">
    <property type="entry name" value="PROKAR_LIPOPROTEIN"/>
    <property type="match status" value="1"/>
</dbReference>
<dbReference type="EMBL" id="JACHKT010000017">
    <property type="protein sequence ID" value="MBB6003823.1"/>
    <property type="molecule type" value="Genomic_DNA"/>
</dbReference>
<sequence>MRKATLITITLVSTYFFTSCSSVNHNRVGQGVNTIDQAANIQNLKKEDIIVGKNVESDKTYSKVWFLFIPFGGKSEETRRERVYLQTCKQNQVDGILQPKYETKRFFIPLILFTYVNYKTSVLGKGYTIKTDK</sequence>
<proteinExistence type="predicted"/>
<keyword evidence="2" id="KW-1185">Reference proteome</keyword>
<comment type="caution">
    <text evidence="1">The sequence shown here is derived from an EMBL/GenBank/DDBJ whole genome shotgun (WGS) entry which is preliminary data.</text>
</comment>